<reference evidence="1 2" key="1">
    <citation type="submission" date="2024-09" db="EMBL/GenBank/DDBJ databases">
        <authorList>
            <person name="Sun Q."/>
            <person name="Mori K."/>
        </authorList>
    </citation>
    <scope>NUCLEOTIDE SEQUENCE [LARGE SCALE GENOMIC DNA]</scope>
    <source>
        <strain evidence="1 2">KCTC 23076</strain>
    </source>
</reference>
<evidence type="ECO:0000313" key="2">
    <source>
        <dbReference type="Proteomes" id="UP001589896"/>
    </source>
</evidence>
<keyword evidence="2" id="KW-1185">Reference proteome</keyword>
<dbReference type="RefSeq" id="WP_386674888.1">
    <property type="nucleotide sequence ID" value="NZ_JBHLTG010000009.1"/>
</dbReference>
<gene>
    <name evidence="1" type="ORF">ACFFGH_28200</name>
</gene>
<evidence type="ECO:0000313" key="1">
    <source>
        <dbReference type="EMBL" id="MFC0681731.1"/>
    </source>
</evidence>
<dbReference type="EMBL" id="JBHLTG010000009">
    <property type="protein sequence ID" value="MFC0681731.1"/>
    <property type="molecule type" value="Genomic_DNA"/>
</dbReference>
<accession>A0ABV6RXN0</accession>
<sequence>MTGTRPTIDTILTEFFAAELEGKRGITRERIEFVDVSLRHFLEAAGEQVLVADDLILLATEREFEPEGAFARTMHADDLIFALAGYLNSMVPREPMVLRVQLRMVDRLIGWMLGRHLVNHDELVTPLMHARAAIDSGRARLRHPAFRDV</sequence>
<dbReference type="Proteomes" id="UP001589896">
    <property type="component" value="Unassembled WGS sequence"/>
</dbReference>
<organism evidence="1 2">
    <name type="scientific">Lysobacter korlensis</name>
    <dbReference type="NCBI Taxonomy" id="553636"/>
    <lineage>
        <taxon>Bacteria</taxon>
        <taxon>Pseudomonadati</taxon>
        <taxon>Pseudomonadota</taxon>
        <taxon>Gammaproteobacteria</taxon>
        <taxon>Lysobacterales</taxon>
        <taxon>Lysobacteraceae</taxon>
        <taxon>Lysobacter</taxon>
    </lineage>
</organism>
<comment type="caution">
    <text evidence="1">The sequence shown here is derived from an EMBL/GenBank/DDBJ whole genome shotgun (WGS) entry which is preliminary data.</text>
</comment>
<name>A0ABV6RXN0_9GAMM</name>
<proteinExistence type="predicted"/>
<protein>
    <submittedName>
        <fullName evidence="1">Uncharacterized protein</fullName>
    </submittedName>
</protein>